<dbReference type="SUPFAM" id="SSF48726">
    <property type="entry name" value="Immunoglobulin"/>
    <property type="match status" value="1"/>
</dbReference>
<evidence type="ECO:0000313" key="4">
    <source>
        <dbReference type="Proteomes" id="UP001162483"/>
    </source>
</evidence>
<keyword evidence="4" id="KW-1185">Reference proteome</keyword>
<dbReference type="InterPro" id="IPR036179">
    <property type="entry name" value="Ig-like_dom_sf"/>
</dbReference>
<reference evidence="3" key="1">
    <citation type="submission" date="2023-05" db="EMBL/GenBank/DDBJ databases">
        <authorList>
            <person name="Stuckert A."/>
        </authorList>
    </citation>
    <scope>NUCLEOTIDE SEQUENCE</scope>
</reference>
<dbReference type="Pfam" id="PF00047">
    <property type="entry name" value="ig"/>
    <property type="match status" value="1"/>
</dbReference>
<feature type="domain" description="Ig-like" evidence="2">
    <location>
        <begin position="232"/>
        <end position="319"/>
    </location>
</feature>
<dbReference type="InterPro" id="IPR013151">
    <property type="entry name" value="Immunoglobulin_dom"/>
</dbReference>
<dbReference type="Proteomes" id="UP001162483">
    <property type="component" value="Unassembled WGS sequence"/>
</dbReference>
<dbReference type="PROSITE" id="PS00290">
    <property type="entry name" value="IG_MHC"/>
    <property type="match status" value="1"/>
</dbReference>
<dbReference type="InterPro" id="IPR013783">
    <property type="entry name" value="Ig-like_fold"/>
</dbReference>
<comment type="caution">
    <text evidence="3">The sequence shown here is derived from an EMBL/GenBank/DDBJ whole genome shotgun (WGS) entry which is preliminary data.</text>
</comment>
<evidence type="ECO:0000259" key="2">
    <source>
        <dbReference type="PROSITE" id="PS50835"/>
    </source>
</evidence>
<evidence type="ECO:0000256" key="1">
    <source>
        <dbReference type="ARBA" id="ARBA00023319"/>
    </source>
</evidence>
<keyword evidence="1" id="KW-0393">Immunoglobulin domain</keyword>
<dbReference type="PROSITE" id="PS50835">
    <property type="entry name" value="IG_LIKE"/>
    <property type="match status" value="2"/>
</dbReference>
<dbReference type="Gene3D" id="2.60.40.10">
    <property type="entry name" value="Immunoglobulins"/>
    <property type="match status" value="2"/>
</dbReference>
<feature type="domain" description="Ig-like" evidence="2">
    <location>
        <begin position="102"/>
        <end position="158"/>
    </location>
</feature>
<protein>
    <recommendedName>
        <fullName evidence="2">Ig-like domain-containing protein</fullName>
    </recommendedName>
</protein>
<dbReference type="EMBL" id="CATNWA010014630">
    <property type="protein sequence ID" value="CAI9574121.1"/>
    <property type="molecule type" value="Genomic_DNA"/>
</dbReference>
<sequence length="351" mass="39935">MKRDGQLLGYKLNKWVNGNGTYSLEATYRTNVTYRDSNIDYTCTVYHPTVPGGATERLRFLVDAYVPKGIWIAAISGLLLAVLLQIFCKHVTDISGCKDWTDGSIAVLKCNISGRYPRTISAVWLIRRGDKEIEVKEKGSLYTAGNYRELQEQDSYTCWNVVKKKFVGGLRHSLCSILCFQVHKEKHDQAEFICRFMRAGKVLQEKKYYGTVLDNYGFYSVSEVCIPEACSEGERLTLNCTMKGNVPRDIRVAWEKSLNEERTGIAKDQDINYQVTENKSPGQICSFLTFCPTCEDSGAIFTCSFTDNEGRILGERSSQPLKVAEPKKNSWCRTYRDWGFRAFDESVISEM</sequence>
<dbReference type="PANTHER" id="PTHR23411">
    <property type="entry name" value="TAPASIN"/>
    <property type="match status" value="1"/>
</dbReference>
<gene>
    <name evidence="3" type="ORF">SPARVUS_LOCUS7899237</name>
</gene>
<accession>A0ABN9DNC4</accession>
<dbReference type="InterPro" id="IPR007110">
    <property type="entry name" value="Ig-like_dom"/>
</dbReference>
<proteinExistence type="predicted"/>
<organism evidence="3 4">
    <name type="scientific">Staurois parvus</name>
    <dbReference type="NCBI Taxonomy" id="386267"/>
    <lineage>
        <taxon>Eukaryota</taxon>
        <taxon>Metazoa</taxon>
        <taxon>Chordata</taxon>
        <taxon>Craniata</taxon>
        <taxon>Vertebrata</taxon>
        <taxon>Euteleostomi</taxon>
        <taxon>Amphibia</taxon>
        <taxon>Batrachia</taxon>
        <taxon>Anura</taxon>
        <taxon>Neobatrachia</taxon>
        <taxon>Ranoidea</taxon>
        <taxon>Ranidae</taxon>
        <taxon>Staurois</taxon>
    </lineage>
</organism>
<evidence type="ECO:0000313" key="3">
    <source>
        <dbReference type="EMBL" id="CAI9574121.1"/>
    </source>
</evidence>
<dbReference type="InterPro" id="IPR050380">
    <property type="entry name" value="Immune_Resp_Modulators"/>
</dbReference>
<dbReference type="InterPro" id="IPR003006">
    <property type="entry name" value="Ig/MHC_CS"/>
</dbReference>
<name>A0ABN9DNC4_9NEOB</name>